<name>A0ABR2JMT4_9PEZI</name>
<evidence type="ECO:0000313" key="2">
    <source>
        <dbReference type="Proteomes" id="UP001390339"/>
    </source>
</evidence>
<organism evidence="1 2">
    <name type="scientific">Apiospora arundinis</name>
    <dbReference type="NCBI Taxonomy" id="335852"/>
    <lineage>
        <taxon>Eukaryota</taxon>
        <taxon>Fungi</taxon>
        <taxon>Dikarya</taxon>
        <taxon>Ascomycota</taxon>
        <taxon>Pezizomycotina</taxon>
        <taxon>Sordariomycetes</taxon>
        <taxon>Xylariomycetidae</taxon>
        <taxon>Amphisphaeriales</taxon>
        <taxon>Apiosporaceae</taxon>
        <taxon>Apiospora</taxon>
    </lineage>
</organism>
<evidence type="ECO:0000313" key="1">
    <source>
        <dbReference type="EMBL" id="KAK8879722.1"/>
    </source>
</evidence>
<dbReference type="EMBL" id="JAPCWZ010000001">
    <property type="protein sequence ID" value="KAK8879722.1"/>
    <property type="molecule type" value="Genomic_DNA"/>
</dbReference>
<reference evidence="1 2" key="1">
    <citation type="journal article" date="2024" name="IMA Fungus">
        <title>Apiospora arundinis, a panoply of carbohydrate-active enzymes and secondary metabolites.</title>
        <authorList>
            <person name="Sorensen T."/>
            <person name="Petersen C."/>
            <person name="Muurmann A.T."/>
            <person name="Christiansen J.V."/>
            <person name="Brundto M.L."/>
            <person name="Overgaard C.K."/>
            <person name="Boysen A.T."/>
            <person name="Wollenberg R.D."/>
            <person name="Larsen T.O."/>
            <person name="Sorensen J.L."/>
            <person name="Nielsen K.L."/>
            <person name="Sondergaard T.E."/>
        </authorList>
    </citation>
    <scope>NUCLEOTIDE SEQUENCE [LARGE SCALE GENOMIC DNA]</scope>
    <source>
        <strain evidence="1 2">AAU 773</strain>
    </source>
</reference>
<gene>
    <name evidence="1" type="ORF">PGQ11_001016</name>
</gene>
<dbReference type="Proteomes" id="UP001390339">
    <property type="component" value="Unassembled WGS sequence"/>
</dbReference>
<sequence>MDIWDGYMEWESDATGNTHCEDDIHYRRPGKCSFDAVRDTLDPETPIKRRFLYDEPLLNSGKVISSICSEIRSTAAAAEDVLVDAMDYRWLPTASLYPSRTSTVTTARNTRRAAGGPLLELSS</sequence>
<keyword evidence="2" id="KW-1185">Reference proteome</keyword>
<protein>
    <submittedName>
        <fullName evidence="1">Uncharacterized protein</fullName>
    </submittedName>
</protein>
<accession>A0ABR2JMT4</accession>
<proteinExistence type="predicted"/>
<comment type="caution">
    <text evidence="1">The sequence shown here is derived from an EMBL/GenBank/DDBJ whole genome shotgun (WGS) entry which is preliminary data.</text>
</comment>